<evidence type="ECO:0000256" key="1">
    <source>
        <dbReference type="SAM" id="SignalP"/>
    </source>
</evidence>
<protein>
    <submittedName>
        <fullName evidence="3">Uncharacterized protein LOC113492986 isoform X1</fullName>
    </submittedName>
</protein>
<keyword evidence="2" id="KW-1185">Reference proteome</keyword>
<dbReference type="AlphaFoldDB" id="A0A7E5VE34"/>
<dbReference type="InParanoid" id="A0A7E5VE34"/>
<gene>
    <name evidence="3" type="primary">LOC113492986</name>
</gene>
<dbReference type="RefSeq" id="XP_026726542.1">
    <property type="nucleotide sequence ID" value="XM_026870741.1"/>
</dbReference>
<evidence type="ECO:0000313" key="3">
    <source>
        <dbReference type="RefSeq" id="XP_026726542.1"/>
    </source>
</evidence>
<dbReference type="Proteomes" id="UP000322000">
    <property type="component" value="Chromosome 4"/>
</dbReference>
<dbReference type="GeneID" id="113492986"/>
<dbReference type="KEGG" id="tnl:113492986"/>
<feature type="signal peptide" evidence="1">
    <location>
        <begin position="1"/>
        <end position="19"/>
    </location>
</feature>
<accession>A0A7E5VE34</accession>
<organism evidence="2 3">
    <name type="scientific">Trichoplusia ni</name>
    <name type="common">Cabbage looper</name>
    <dbReference type="NCBI Taxonomy" id="7111"/>
    <lineage>
        <taxon>Eukaryota</taxon>
        <taxon>Metazoa</taxon>
        <taxon>Ecdysozoa</taxon>
        <taxon>Arthropoda</taxon>
        <taxon>Hexapoda</taxon>
        <taxon>Insecta</taxon>
        <taxon>Pterygota</taxon>
        <taxon>Neoptera</taxon>
        <taxon>Endopterygota</taxon>
        <taxon>Lepidoptera</taxon>
        <taxon>Glossata</taxon>
        <taxon>Ditrysia</taxon>
        <taxon>Noctuoidea</taxon>
        <taxon>Noctuidae</taxon>
        <taxon>Plusiinae</taxon>
        <taxon>Trichoplusia</taxon>
    </lineage>
</organism>
<evidence type="ECO:0000313" key="2">
    <source>
        <dbReference type="Proteomes" id="UP000322000"/>
    </source>
</evidence>
<sequence>MFVKTIFLYFVLCIVLVASLENGDFEEFYMNSGNAPFFELPCMVIGGTCAKALACPKGTKLGAKGLCPAQQTQGIECCSPRSLELKCKSRGGACVSTKNKCPKTMVIKEATDCTKNQVCCAYVAQMCRFDPTQA</sequence>
<keyword evidence="1" id="KW-0732">Signal</keyword>
<proteinExistence type="predicted"/>
<feature type="chain" id="PRO_5028858507" evidence="1">
    <location>
        <begin position="20"/>
        <end position="134"/>
    </location>
</feature>
<dbReference type="OrthoDB" id="6332063at2759"/>
<name>A0A7E5VE34_TRINI</name>
<reference evidence="3" key="1">
    <citation type="submission" date="2025-08" db="UniProtKB">
        <authorList>
            <consortium name="RefSeq"/>
        </authorList>
    </citation>
    <scope>IDENTIFICATION</scope>
</reference>